<evidence type="ECO:0000259" key="1">
    <source>
        <dbReference type="Pfam" id="PF13468"/>
    </source>
</evidence>
<name>A0A1Z5JJF6_FISSO</name>
<feature type="domain" description="Glyoxalase-like" evidence="1">
    <location>
        <begin position="58"/>
        <end position="224"/>
    </location>
</feature>
<dbReference type="AlphaFoldDB" id="A0A1Z5JJF6"/>
<organism evidence="2 3">
    <name type="scientific">Fistulifera solaris</name>
    <name type="common">Oleaginous diatom</name>
    <dbReference type="NCBI Taxonomy" id="1519565"/>
    <lineage>
        <taxon>Eukaryota</taxon>
        <taxon>Sar</taxon>
        <taxon>Stramenopiles</taxon>
        <taxon>Ochrophyta</taxon>
        <taxon>Bacillariophyta</taxon>
        <taxon>Bacillariophyceae</taxon>
        <taxon>Bacillariophycidae</taxon>
        <taxon>Naviculales</taxon>
        <taxon>Naviculaceae</taxon>
        <taxon>Fistulifera</taxon>
    </lineage>
</organism>
<dbReference type="Proteomes" id="UP000198406">
    <property type="component" value="Unassembled WGS sequence"/>
</dbReference>
<dbReference type="InterPro" id="IPR025870">
    <property type="entry name" value="Glyoxalase-like_dom"/>
</dbReference>
<accession>A0A1Z5JJF6</accession>
<dbReference type="OrthoDB" id="46299at2759"/>
<evidence type="ECO:0000313" key="2">
    <source>
        <dbReference type="EMBL" id="GAX14056.1"/>
    </source>
</evidence>
<gene>
    <name evidence="2" type="ORF">FisN_5Lh014</name>
</gene>
<proteinExistence type="predicted"/>
<protein>
    <recommendedName>
        <fullName evidence="1">Glyoxalase-like domain-containing protein</fullName>
    </recommendedName>
</protein>
<sequence length="267" mass="29570">MATTAEDEEAKRLMGEWGLDKEDIQVDDVPDDDDDIHTFDDYMEQYRREDCVPHDDELDHIILGTNNLEEALKQFYEMTDLKPIMVVSLKGVGTKSARLAFESCQFLEIMGPDPAHMGMPLAKKLAALPDGELVPFHYAIRSKDKMKAEIWKECDLTCDKVTMVSQDRGSAWTWTMAILEGHDQGGLVPYLVDWGESKHAAARLPVIGSLDSLKVTSGSDSPVHTLLDGIGRVTVATGKSSLELTFTSAKGKHTFKTLVPGGIEFPK</sequence>
<reference evidence="2 3" key="1">
    <citation type="journal article" date="2015" name="Plant Cell">
        <title>Oil accumulation by the oleaginous diatom Fistulifera solaris as revealed by the genome and transcriptome.</title>
        <authorList>
            <person name="Tanaka T."/>
            <person name="Maeda Y."/>
            <person name="Veluchamy A."/>
            <person name="Tanaka M."/>
            <person name="Abida H."/>
            <person name="Marechal E."/>
            <person name="Bowler C."/>
            <person name="Muto M."/>
            <person name="Sunaga Y."/>
            <person name="Tanaka M."/>
            <person name="Yoshino T."/>
            <person name="Taniguchi T."/>
            <person name="Fukuda Y."/>
            <person name="Nemoto M."/>
            <person name="Matsumoto M."/>
            <person name="Wong P.S."/>
            <person name="Aburatani S."/>
            <person name="Fujibuchi W."/>
        </authorList>
    </citation>
    <scope>NUCLEOTIDE SEQUENCE [LARGE SCALE GENOMIC DNA]</scope>
    <source>
        <strain evidence="2 3">JPCC DA0580</strain>
    </source>
</reference>
<keyword evidence="3" id="KW-1185">Reference proteome</keyword>
<evidence type="ECO:0000313" key="3">
    <source>
        <dbReference type="Proteomes" id="UP000198406"/>
    </source>
</evidence>
<dbReference type="InParanoid" id="A0A1Z5JJF6"/>
<dbReference type="Gene3D" id="3.10.180.10">
    <property type="entry name" value="2,3-Dihydroxybiphenyl 1,2-Dioxygenase, domain 1"/>
    <property type="match status" value="1"/>
</dbReference>
<dbReference type="EMBL" id="BDSP01000074">
    <property type="protein sequence ID" value="GAX14056.1"/>
    <property type="molecule type" value="Genomic_DNA"/>
</dbReference>
<comment type="caution">
    <text evidence="2">The sequence shown here is derived from an EMBL/GenBank/DDBJ whole genome shotgun (WGS) entry which is preliminary data.</text>
</comment>
<dbReference type="InterPro" id="IPR029068">
    <property type="entry name" value="Glyas_Bleomycin-R_OHBP_Dase"/>
</dbReference>
<dbReference type="Pfam" id="PF13468">
    <property type="entry name" value="Glyoxalase_3"/>
    <property type="match status" value="1"/>
</dbReference>